<dbReference type="Proteomes" id="UP001057452">
    <property type="component" value="Chromosome 15"/>
</dbReference>
<gene>
    <name evidence="1" type="ORF">KUCAC02_025309</name>
</gene>
<dbReference type="EMBL" id="CM043799">
    <property type="protein sequence ID" value="KAI4803646.1"/>
    <property type="molecule type" value="Genomic_DNA"/>
</dbReference>
<organism evidence="1 2">
    <name type="scientific">Chaenocephalus aceratus</name>
    <name type="common">Blackfin icefish</name>
    <name type="synonym">Chaenichthys aceratus</name>
    <dbReference type="NCBI Taxonomy" id="36190"/>
    <lineage>
        <taxon>Eukaryota</taxon>
        <taxon>Metazoa</taxon>
        <taxon>Chordata</taxon>
        <taxon>Craniata</taxon>
        <taxon>Vertebrata</taxon>
        <taxon>Euteleostomi</taxon>
        <taxon>Actinopterygii</taxon>
        <taxon>Neopterygii</taxon>
        <taxon>Teleostei</taxon>
        <taxon>Neoteleostei</taxon>
        <taxon>Acanthomorphata</taxon>
        <taxon>Eupercaria</taxon>
        <taxon>Perciformes</taxon>
        <taxon>Notothenioidei</taxon>
        <taxon>Channichthyidae</taxon>
        <taxon>Chaenocephalus</taxon>
    </lineage>
</organism>
<proteinExistence type="predicted"/>
<accession>A0ACB9VTD9</accession>
<reference evidence="1" key="1">
    <citation type="submission" date="2022-05" db="EMBL/GenBank/DDBJ databases">
        <title>Chromosome-level genome of Chaenocephalus aceratus.</title>
        <authorList>
            <person name="Park H."/>
        </authorList>
    </citation>
    <scope>NUCLEOTIDE SEQUENCE</scope>
    <source>
        <strain evidence="1">KU_202001</strain>
    </source>
</reference>
<name>A0ACB9VTD9_CHAAC</name>
<evidence type="ECO:0000313" key="1">
    <source>
        <dbReference type="EMBL" id="KAI4803646.1"/>
    </source>
</evidence>
<sequence>MCSRTSARRDRRAAMMFHYIDYADTAVRTRNRQREGNGGKREKENRRNRKRAGEQPANKYRQREGTEMGANTEKRSKCKHEREDMRDREREVKRGGVCAGYSWQRDSQSQLPV</sequence>
<protein>
    <submittedName>
        <fullName evidence="1">Uncharacterized protein</fullName>
    </submittedName>
</protein>
<keyword evidence="2" id="KW-1185">Reference proteome</keyword>
<evidence type="ECO:0000313" key="2">
    <source>
        <dbReference type="Proteomes" id="UP001057452"/>
    </source>
</evidence>
<comment type="caution">
    <text evidence="1">The sequence shown here is derived from an EMBL/GenBank/DDBJ whole genome shotgun (WGS) entry which is preliminary data.</text>
</comment>